<dbReference type="PANTHER" id="PTHR42693:SF42">
    <property type="entry name" value="ARYLSULFATASE G"/>
    <property type="match status" value="1"/>
</dbReference>
<accession>A0A848J1K7</accession>
<evidence type="ECO:0000256" key="1">
    <source>
        <dbReference type="ARBA" id="ARBA00001913"/>
    </source>
</evidence>
<dbReference type="EMBL" id="JABBNU010000004">
    <property type="protein sequence ID" value="NMM48364.1"/>
    <property type="molecule type" value="Genomic_DNA"/>
</dbReference>
<evidence type="ECO:0000256" key="2">
    <source>
        <dbReference type="ARBA" id="ARBA00008779"/>
    </source>
</evidence>
<organism evidence="9 10">
    <name type="scientific">Marinigracilibium pacificum</name>
    <dbReference type="NCBI Taxonomy" id="2729599"/>
    <lineage>
        <taxon>Bacteria</taxon>
        <taxon>Pseudomonadati</taxon>
        <taxon>Bacteroidota</taxon>
        <taxon>Cytophagia</taxon>
        <taxon>Cytophagales</taxon>
        <taxon>Flammeovirgaceae</taxon>
        <taxon>Marinigracilibium</taxon>
    </lineage>
</organism>
<feature type="domain" description="Sulfatase N-terminal" evidence="8">
    <location>
        <begin position="32"/>
        <end position="357"/>
    </location>
</feature>
<gene>
    <name evidence="9" type="ORF">HH304_08130</name>
</gene>
<dbReference type="RefSeq" id="WP_169680029.1">
    <property type="nucleotide sequence ID" value="NZ_JABBNU010000004.1"/>
</dbReference>
<keyword evidence="3" id="KW-0479">Metal-binding</keyword>
<keyword evidence="5" id="KW-0378">Hydrolase</keyword>
<evidence type="ECO:0000256" key="5">
    <source>
        <dbReference type="ARBA" id="ARBA00022801"/>
    </source>
</evidence>
<evidence type="ECO:0000256" key="4">
    <source>
        <dbReference type="ARBA" id="ARBA00022729"/>
    </source>
</evidence>
<name>A0A848J1K7_9BACT</name>
<feature type="chain" id="PRO_5032321633" evidence="7">
    <location>
        <begin position="23"/>
        <end position="468"/>
    </location>
</feature>
<keyword evidence="10" id="KW-1185">Reference proteome</keyword>
<comment type="caution">
    <text evidence="9">The sequence shown here is derived from an EMBL/GenBank/DDBJ whole genome shotgun (WGS) entry which is preliminary data.</text>
</comment>
<dbReference type="GO" id="GO:0046872">
    <property type="term" value="F:metal ion binding"/>
    <property type="evidence" value="ECO:0007669"/>
    <property type="project" value="UniProtKB-KW"/>
</dbReference>
<evidence type="ECO:0000313" key="9">
    <source>
        <dbReference type="EMBL" id="NMM48364.1"/>
    </source>
</evidence>
<dbReference type="GO" id="GO:0004065">
    <property type="term" value="F:arylsulfatase activity"/>
    <property type="evidence" value="ECO:0007669"/>
    <property type="project" value="TreeGrafter"/>
</dbReference>
<dbReference type="AlphaFoldDB" id="A0A848J1K7"/>
<dbReference type="Gene3D" id="3.40.720.10">
    <property type="entry name" value="Alkaline Phosphatase, subunit A"/>
    <property type="match status" value="1"/>
</dbReference>
<sequence>MKNSIFFLVILIVMSACNSQKAETDKKTQKKPNIVLIVADDLGYMDLGSYGNTYFESPNLDRLSDKGIRFTNTYSASHVCSPTRSSFLTGRYPARTGVTNYIYGTKTVESSPVLPAKSADRLPLEEITIAEELKKQNYVTGLMGKWHLGENTSFGESDPEFQGFDHTIGFDFELLPVNGGYEWYKIGDTSKIYKLPEITQSITKNSVEFIEQHKDTSFFLMVSHFAVHLPLQGDSTEIEYFKNKTNPKPDEYNPVYASMIKQLDTSVGDIMKSLKANNLLENTIVIFISDNGGLAMGEAGSQPTTNAPYRSGKGTMYEGGIKIPMIAFWKNHTETGVINNSIISTVDIFPTLLSFANAEASNEKVIDGENMKYAFLSDTLINRDDIYFHYPHFSNQGGRPASAIRNSRYKLIEFLEDGKLELYDIIEDPYETTNIASNQKEITTALHEKLLDWRENVNANMPIRKDEK</sequence>
<feature type="signal peptide" evidence="7">
    <location>
        <begin position="1"/>
        <end position="22"/>
    </location>
</feature>
<comment type="similarity">
    <text evidence="2">Belongs to the sulfatase family.</text>
</comment>
<reference evidence="9 10" key="1">
    <citation type="submission" date="2020-04" db="EMBL/GenBank/DDBJ databases">
        <title>Flammeovirgaceae bacterium KN852 isolated from deep sea.</title>
        <authorList>
            <person name="Zhang D.-C."/>
        </authorList>
    </citation>
    <scope>NUCLEOTIDE SEQUENCE [LARGE SCALE GENOMIC DNA]</scope>
    <source>
        <strain evidence="9 10">KN852</strain>
    </source>
</reference>
<dbReference type="PROSITE" id="PS51257">
    <property type="entry name" value="PROKAR_LIPOPROTEIN"/>
    <property type="match status" value="1"/>
</dbReference>
<evidence type="ECO:0000256" key="7">
    <source>
        <dbReference type="SAM" id="SignalP"/>
    </source>
</evidence>
<evidence type="ECO:0000313" key="10">
    <source>
        <dbReference type="Proteomes" id="UP000559010"/>
    </source>
</evidence>
<dbReference type="Pfam" id="PF00884">
    <property type="entry name" value="Sulfatase"/>
    <property type="match status" value="1"/>
</dbReference>
<evidence type="ECO:0000256" key="3">
    <source>
        <dbReference type="ARBA" id="ARBA00022723"/>
    </source>
</evidence>
<keyword evidence="4 7" id="KW-0732">Signal</keyword>
<dbReference type="PANTHER" id="PTHR42693">
    <property type="entry name" value="ARYLSULFATASE FAMILY MEMBER"/>
    <property type="match status" value="1"/>
</dbReference>
<dbReference type="CDD" id="cd16144">
    <property type="entry name" value="ARS_like"/>
    <property type="match status" value="1"/>
</dbReference>
<dbReference type="Gene3D" id="3.30.1120.10">
    <property type="match status" value="1"/>
</dbReference>
<keyword evidence="6" id="KW-0106">Calcium</keyword>
<dbReference type="InterPro" id="IPR017850">
    <property type="entry name" value="Alkaline_phosphatase_core_sf"/>
</dbReference>
<dbReference type="InterPro" id="IPR050738">
    <property type="entry name" value="Sulfatase"/>
</dbReference>
<proteinExistence type="inferred from homology"/>
<dbReference type="Proteomes" id="UP000559010">
    <property type="component" value="Unassembled WGS sequence"/>
</dbReference>
<dbReference type="SUPFAM" id="SSF53649">
    <property type="entry name" value="Alkaline phosphatase-like"/>
    <property type="match status" value="1"/>
</dbReference>
<protein>
    <submittedName>
        <fullName evidence="9">Sulfatase</fullName>
    </submittedName>
</protein>
<dbReference type="InterPro" id="IPR000917">
    <property type="entry name" value="Sulfatase_N"/>
</dbReference>
<evidence type="ECO:0000259" key="8">
    <source>
        <dbReference type="Pfam" id="PF00884"/>
    </source>
</evidence>
<evidence type="ECO:0000256" key="6">
    <source>
        <dbReference type="ARBA" id="ARBA00022837"/>
    </source>
</evidence>
<comment type="cofactor">
    <cofactor evidence="1">
        <name>Ca(2+)</name>
        <dbReference type="ChEBI" id="CHEBI:29108"/>
    </cofactor>
</comment>